<dbReference type="InterPro" id="IPR013830">
    <property type="entry name" value="SGNH_hydro"/>
</dbReference>
<dbReference type="Pfam" id="PF13472">
    <property type="entry name" value="Lipase_GDSL_2"/>
    <property type="match status" value="1"/>
</dbReference>
<dbReference type="InterPro" id="IPR036514">
    <property type="entry name" value="SGNH_hydro_sf"/>
</dbReference>
<evidence type="ECO:0000259" key="1">
    <source>
        <dbReference type="Pfam" id="PF13472"/>
    </source>
</evidence>
<dbReference type="SUPFAM" id="SSF52266">
    <property type="entry name" value="SGNH hydrolase"/>
    <property type="match status" value="1"/>
</dbReference>
<sequence>MPTKIVDQILLFGDSITQGAWEEGGFAQRLAYVYARKLDVINRGLSGYNSEWAMPVFEQIFPKKGADGPKVKLLTIWLGANDACLDPSPQRLPLDRCISNLKQMISMVQSPNSEYYSPETRIILITPPPFSEAARRENLAARDPPIALDRTSENTMKYADAVIELGKQLNVPVLDVYTPIWEATDNGDTKKLETYLYDGLHLSKEGYTVVYDLLIRTIETKFPELHYDALPMDFPGWKDLDWANPRASIN</sequence>
<gene>
    <name evidence="2" type="ORF">M407DRAFT_243110</name>
</gene>
<reference evidence="2 3" key="1">
    <citation type="submission" date="2014-04" db="EMBL/GenBank/DDBJ databases">
        <authorList>
            <consortium name="DOE Joint Genome Institute"/>
            <person name="Kuo A."/>
            <person name="Girlanda M."/>
            <person name="Perotto S."/>
            <person name="Kohler A."/>
            <person name="Nagy L.G."/>
            <person name="Floudas D."/>
            <person name="Copeland A."/>
            <person name="Barry K.W."/>
            <person name="Cichocki N."/>
            <person name="Veneault-Fourrey C."/>
            <person name="LaButti K."/>
            <person name="Lindquist E.A."/>
            <person name="Lipzen A."/>
            <person name="Lundell T."/>
            <person name="Morin E."/>
            <person name="Murat C."/>
            <person name="Sun H."/>
            <person name="Tunlid A."/>
            <person name="Henrissat B."/>
            <person name="Grigoriev I.V."/>
            <person name="Hibbett D.S."/>
            <person name="Martin F."/>
            <person name="Nordberg H.P."/>
            <person name="Cantor M.N."/>
            <person name="Hua S.X."/>
        </authorList>
    </citation>
    <scope>NUCLEOTIDE SEQUENCE [LARGE SCALE GENOMIC DNA]</scope>
    <source>
        <strain evidence="2 3">MUT 4182</strain>
    </source>
</reference>
<keyword evidence="3" id="KW-1185">Reference proteome</keyword>
<reference evidence="3" key="2">
    <citation type="submission" date="2015-01" db="EMBL/GenBank/DDBJ databases">
        <title>Evolutionary Origins and Diversification of the Mycorrhizal Mutualists.</title>
        <authorList>
            <consortium name="DOE Joint Genome Institute"/>
            <consortium name="Mycorrhizal Genomics Consortium"/>
            <person name="Kohler A."/>
            <person name="Kuo A."/>
            <person name="Nagy L.G."/>
            <person name="Floudas D."/>
            <person name="Copeland A."/>
            <person name="Barry K.W."/>
            <person name="Cichocki N."/>
            <person name="Veneault-Fourrey C."/>
            <person name="LaButti K."/>
            <person name="Lindquist E.A."/>
            <person name="Lipzen A."/>
            <person name="Lundell T."/>
            <person name="Morin E."/>
            <person name="Murat C."/>
            <person name="Riley R."/>
            <person name="Ohm R."/>
            <person name="Sun H."/>
            <person name="Tunlid A."/>
            <person name="Henrissat B."/>
            <person name="Grigoriev I.V."/>
            <person name="Hibbett D.S."/>
            <person name="Martin F."/>
        </authorList>
    </citation>
    <scope>NUCLEOTIDE SEQUENCE [LARGE SCALE GENOMIC DNA]</scope>
    <source>
        <strain evidence="3">MUT 4182</strain>
    </source>
</reference>
<proteinExistence type="predicted"/>
<organism evidence="2 3">
    <name type="scientific">Tulasnella calospora MUT 4182</name>
    <dbReference type="NCBI Taxonomy" id="1051891"/>
    <lineage>
        <taxon>Eukaryota</taxon>
        <taxon>Fungi</taxon>
        <taxon>Dikarya</taxon>
        <taxon>Basidiomycota</taxon>
        <taxon>Agaricomycotina</taxon>
        <taxon>Agaricomycetes</taxon>
        <taxon>Cantharellales</taxon>
        <taxon>Tulasnellaceae</taxon>
        <taxon>Tulasnella</taxon>
    </lineage>
</organism>
<evidence type="ECO:0000313" key="3">
    <source>
        <dbReference type="Proteomes" id="UP000054248"/>
    </source>
</evidence>
<dbReference type="Proteomes" id="UP000054248">
    <property type="component" value="Unassembled WGS sequence"/>
</dbReference>
<dbReference type="AlphaFoldDB" id="A0A0C3M347"/>
<dbReference type="PANTHER" id="PTHR14209">
    <property type="entry name" value="ISOAMYL ACETATE-HYDROLYZING ESTERASE 1"/>
    <property type="match status" value="1"/>
</dbReference>
<accession>A0A0C3M347</accession>
<dbReference type="InterPro" id="IPR045136">
    <property type="entry name" value="Iah1-like"/>
</dbReference>
<protein>
    <recommendedName>
        <fullName evidence="1">SGNH hydrolase-type esterase domain-containing protein</fullName>
    </recommendedName>
</protein>
<dbReference type="OrthoDB" id="671439at2759"/>
<dbReference type="HOGENOM" id="CLU_051989_0_0_1"/>
<dbReference type="PANTHER" id="PTHR14209:SF19">
    <property type="entry name" value="ISOAMYL ACETATE-HYDROLYZING ESTERASE 1 HOMOLOG"/>
    <property type="match status" value="1"/>
</dbReference>
<name>A0A0C3M347_9AGAM</name>
<evidence type="ECO:0000313" key="2">
    <source>
        <dbReference type="EMBL" id="KIO28132.1"/>
    </source>
</evidence>
<feature type="domain" description="SGNH hydrolase-type esterase" evidence="1">
    <location>
        <begin position="11"/>
        <end position="208"/>
    </location>
</feature>
<dbReference type="CDD" id="cd01838">
    <property type="entry name" value="Isoamyl_acetate_hydrolase_like"/>
    <property type="match status" value="1"/>
</dbReference>
<dbReference type="Gene3D" id="3.40.50.1110">
    <property type="entry name" value="SGNH hydrolase"/>
    <property type="match status" value="1"/>
</dbReference>
<dbReference type="EMBL" id="KN822998">
    <property type="protein sequence ID" value="KIO28132.1"/>
    <property type="molecule type" value="Genomic_DNA"/>
</dbReference>
<dbReference type="STRING" id="1051891.A0A0C3M347"/>